<dbReference type="SUPFAM" id="SSF46785">
    <property type="entry name" value="Winged helix' DNA-binding domain"/>
    <property type="match status" value="1"/>
</dbReference>
<feature type="domain" description="HTH hxlR-type" evidence="4">
    <location>
        <begin position="21"/>
        <end position="119"/>
    </location>
</feature>
<proteinExistence type="predicted"/>
<dbReference type="RefSeq" id="WP_307249235.1">
    <property type="nucleotide sequence ID" value="NZ_JAUSQZ010000001.1"/>
</dbReference>
<dbReference type="InterPro" id="IPR036390">
    <property type="entry name" value="WH_DNA-bd_sf"/>
</dbReference>
<keyword evidence="1" id="KW-0805">Transcription regulation</keyword>
<evidence type="ECO:0000256" key="2">
    <source>
        <dbReference type="ARBA" id="ARBA00023125"/>
    </source>
</evidence>
<name>A0ABT9PC19_9ACTN</name>
<dbReference type="EMBL" id="JAUSQZ010000001">
    <property type="protein sequence ID" value="MDP9830243.1"/>
    <property type="molecule type" value="Genomic_DNA"/>
</dbReference>
<keyword evidence="3" id="KW-0804">Transcription</keyword>
<dbReference type="Gene3D" id="1.10.10.10">
    <property type="entry name" value="Winged helix-like DNA-binding domain superfamily/Winged helix DNA-binding domain"/>
    <property type="match status" value="1"/>
</dbReference>
<dbReference type="Pfam" id="PF01638">
    <property type="entry name" value="HxlR"/>
    <property type="match status" value="1"/>
</dbReference>
<evidence type="ECO:0000256" key="3">
    <source>
        <dbReference type="ARBA" id="ARBA00023163"/>
    </source>
</evidence>
<sequence length="130" mass="14256">MDESRKTAARLLSADTFGRTCPSRKVLDQVTSRWGTLVLAVLVTGPHRFAAIRDEVGGISEKMLSQTLKQLVRAGLADRSVDASVPPQVTYTLTEMGTDLATPLYQLVRWVGLHNGELEAAQRQYDARTG</sequence>
<accession>A0ABT9PC19</accession>
<organism evidence="5 6">
    <name type="scientific">Kineosporia succinea</name>
    <dbReference type="NCBI Taxonomy" id="84632"/>
    <lineage>
        <taxon>Bacteria</taxon>
        <taxon>Bacillati</taxon>
        <taxon>Actinomycetota</taxon>
        <taxon>Actinomycetes</taxon>
        <taxon>Kineosporiales</taxon>
        <taxon>Kineosporiaceae</taxon>
        <taxon>Kineosporia</taxon>
    </lineage>
</organism>
<dbReference type="InterPro" id="IPR002577">
    <property type="entry name" value="HTH_HxlR"/>
</dbReference>
<evidence type="ECO:0000313" key="6">
    <source>
        <dbReference type="Proteomes" id="UP001235712"/>
    </source>
</evidence>
<gene>
    <name evidence="5" type="ORF">J2S57_005992</name>
</gene>
<dbReference type="Proteomes" id="UP001235712">
    <property type="component" value="Unassembled WGS sequence"/>
</dbReference>
<dbReference type="GO" id="GO:0003677">
    <property type="term" value="F:DNA binding"/>
    <property type="evidence" value="ECO:0007669"/>
    <property type="project" value="UniProtKB-KW"/>
</dbReference>
<dbReference type="PANTHER" id="PTHR33204">
    <property type="entry name" value="TRANSCRIPTIONAL REGULATOR, MARR FAMILY"/>
    <property type="match status" value="1"/>
</dbReference>
<evidence type="ECO:0000259" key="4">
    <source>
        <dbReference type="PROSITE" id="PS51118"/>
    </source>
</evidence>
<keyword evidence="6" id="KW-1185">Reference proteome</keyword>
<comment type="caution">
    <text evidence="5">The sequence shown here is derived from an EMBL/GenBank/DDBJ whole genome shotgun (WGS) entry which is preliminary data.</text>
</comment>
<keyword evidence="2 5" id="KW-0238">DNA-binding</keyword>
<dbReference type="InterPro" id="IPR036388">
    <property type="entry name" value="WH-like_DNA-bd_sf"/>
</dbReference>
<dbReference type="PANTHER" id="PTHR33204:SF37">
    <property type="entry name" value="HTH-TYPE TRANSCRIPTIONAL REGULATOR YODB"/>
    <property type="match status" value="1"/>
</dbReference>
<reference evidence="5 6" key="1">
    <citation type="submission" date="2023-07" db="EMBL/GenBank/DDBJ databases">
        <title>Sequencing the genomes of 1000 actinobacteria strains.</title>
        <authorList>
            <person name="Klenk H.-P."/>
        </authorList>
    </citation>
    <scope>NUCLEOTIDE SEQUENCE [LARGE SCALE GENOMIC DNA]</scope>
    <source>
        <strain evidence="5 6">DSM 44388</strain>
    </source>
</reference>
<dbReference type="PROSITE" id="PS51118">
    <property type="entry name" value="HTH_HXLR"/>
    <property type="match status" value="1"/>
</dbReference>
<protein>
    <submittedName>
        <fullName evidence="5">DNA-binding HxlR family transcriptional regulator</fullName>
    </submittedName>
</protein>
<evidence type="ECO:0000256" key="1">
    <source>
        <dbReference type="ARBA" id="ARBA00023015"/>
    </source>
</evidence>
<evidence type="ECO:0000313" key="5">
    <source>
        <dbReference type="EMBL" id="MDP9830243.1"/>
    </source>
</evidence>